<evidence type="ECO:0000313" key="3">
    <source>
        <dbReference type="EMBL" id="NJW55829.1"/>
    </source>
</evidence>
<evidence type="ECO:0000259" key="2">
    <source>
        <dbReference type="Pfam" id="PF00892"/>
    </source>
</evidence>
<evidence type="ECO:0000313" key="4">
    <source>
        <dbReference type="Proteomes" id="UP000703674"/>
    </source>
</evidence>
<accession>A0ABX1D827</accession>
<dbReference type="EMBL" id="JAAVJR010001595">
    <property type="protein sequence ID" value="NJW55829.1"/>
    <property type="molecule type" value="Genomic_DNA"/>
</dbReference>
<evidence type="ECO:0000256" key="1">
    <source>
        <dbReference type="SAM" id="Phobius"/>
    </source>
</evidence>
<keyword evidence="4" id="KW-1185">Reference proteome</keyword>
<feature type="domain" description="EamA" evidence="2">
    <location>
        <begin position="6"/>
        <end position="61"/>
    </location>
</feature>
<organism evidence="3 4">
    <name type="scientific">Salinimicrobium oceani</name>
    <dbReference type="NCBI Taxonomy" id="2722702"/>
    <lineage>
        <taxon>Bacteria</taxon>
        <taxon>Pseudomonadati</taxon>
        <taxon>Bacteroidota</taxon>
        <taxon>Flavobacteriia</taxon>
        <taxon>Flavobacteriales</taxon>
        <taxon>Flavobacteriaceae</taxon>
        <taxon>Salinimicrobium</taxon>
    </lineage>
</organism>
<reference evidence="3 4" key="1">
    <citation type="submission" date="2020-03" db="EMBL/GenBank/DDBJ databases">
        <title>Salinimicrobium sp. nov, isolated from SCS.</title>
        <authorList>
            <person name="Cao W.R."/>
        </authorList>
    </citation>
    <scope>NUCLEOTIDE SEQUENCE [LARGE SCALE GENOMIC DNA]</scope>
    <source>
        <strain evidence="4">J15B91</strain>
    </source>
</reference>
<dbReference type="Pfam" id="PF00892">
    <property type="entry name" value="EamA"/>
    <property type="match status" value="1"/>
</dbReference>
<dbReference type="RefSeq" id="WP_168140104.1">
    <property type="nucleotide sequence ID" value="NZ_JAAVJR010001595.1"/>
</dbReference>
<proteinExistence type="predicted"/>
<comment type="caution">
    <text evidence="3">The sequence shown here is derived from an EMBL/GenBank/DDBJ whole genome shotgun (WGS) entry which is preliminary data.</text>
</comment>
<feature type="transmembrane region" description="Helical" evidence="1">
    <location>
        <begin position="7"/>
        <end position="28"/>
    </location>
</feature>
<keyword evidence="1" id="KW-0472">Membrane</keyword>
<name>A0ABX1D827_9FLAO</name>
<dbReference type="InterPro" id="IPR000620">
    <property type="entry name" value="EamA_dom"/>
</dbReference>
<keyword evidence="1" id="KW-0812">Transmembrane</keyword>
<feature type="non-terminal residue" evidence="3">
    <location>
        <position position="67"/>
    </location>
</feature>
<keyword evidence="1" id="KW-1133">Transmembrane helix</keyword>
<protein>
    <submittedName>
        <fullName evidence="3">EamA family transporter</fullName>
    </submittedName>
</protein>
<feature type="transmembrane region" description="Helical" evidence="1">
    <location>
        <begin position="34"/>
        <end position="55"/>
    </location>
</feature>
<gene>
    <name evidence="3" type="ORF">HC175_23215</name>
</gene>
<dbReference type="Proteomes" id="UP000703674">
    <property type="component" value="Unassembled WGS sequence"/>
</dbReference>
<sequence length="67" mass="7620">MTEQKKAYLYALIAVLFWGTVATAMKISLNYFDFLQLLCLSVSVSLLTLFCVLVYQKKINDILKLPA</sequence>